<gene>
    <name evidence="9" type="ORF">JKP88DRAFT_195823</name>
</gene>
<sequence>MCGEVQDMAAEEPALRRYYRNTILQYDSLDCALVHHLSNKLANDSVGSGEWYKLLEGVLREPCGGKLVELMRADLQAIMTRDPACEGAAHALLNYKGYLGLQASRVAHELWLRKRRSLALAIQSRVSEIFGMDIHPACRIGRGVMIDHATGVVFGETAVIGDDCTILHGVTLGGTGKDRGDRHPKLGCGILIGAGALILGNIRIGDGCKIAAGSVVLMSLPAHTTAAGVPAKIVGRAMEDKPGCEVDQSLSNVSFFDPRALRARAAGGSGGGGAHAAAVAAAAAAKGVRRDALRVSQASSARGAAEEGAEGGGQAKGAEPVAAAAAADARQEQQQQQQQQRPRPQQRPLRSFM</sequence>
<evidence type="ECO:0000256" key="1">
    <source>
        <dbReference type="ARBA" id="ARBA00004876"/>
    </source>
</evidence>
<feature type="region of interest" description="Disordered" evidence="7">
    <location>
        <begin position="298"/>
        <end position="353"/>
    </location>
</feature>
<keyword evidence="5 9" id="KW-0808">Transferase</keyword>
<reference evidence="9" key="1">
    <citation type="submission" date="2021-02" db="EMBL/GenBank/DDBJ databases">
        <title>First Annotated Genome of the Yellow-green Alga Tribonema minus.</title>
        <authorList>
            <person name="Mahan K.M."/>
        </authorList>
    </citation>
    <scope>NUCLEOTIDE SEQUENCE</scope>
    <source>
        <strain evidence="9">UTEX B ZZ1240</strain>
    </source>
</reference>
<feature type="compositionally biased region" description="Low complexity" evidence="7">
    <location>
        <begin position="316"/>
        <end position="353"/>
    </location>
</feature>
<dbReference type="Gene3D" id="1.10.3130.10">
    <property type="entry name" value="serine acetyltransferase, domain 1"/>
    <property type="match status" value="1"/>
</dbReference>
<evidence type="ECO:0000313" key="10">
    <source>
        <dbReference type="Proteomes" id="UP000664859"/>
    </source>
</evidence>
<evidence type="ECO:0000313" key="9">
    <source>
        <dbReference type="EMBL" id="KAG5183198.1"/>
    </source>
</evidence>
<dbReference type="SMART" id="SM00971">
    <property type="entry name" value="SATase_N"/>
    <property type="match status" value="1"/>
</dbReference>
<dbReference type="InterPro" id="IPR010493">
    <property type="entry name" value="Ser_AcTrfase_N"/>
</dbReference>
<dbReference type="InterPro" id="IPR005881">
    <property type="entry name" value="Ser_O-AcTrfase"/>
</dbReference>
<proteinExistence type="inferred from homology"/>
<dbReference type="GO" id="GO:0005737">
    <property type="term" value="C:cytoplasm"/>
    <property type="evidence" value="ECO:0007669"/>
    <property type="project" value="InterPro"/>
</dbReference>
<dbReference type="CDD" id="cd03354">
    <property type="entry name" value="LbH_SAT"/>
    <property type="match status" value="1"/>
</dbReference>
<dbReference type="EC" id="2.3.1.30" evidence="3"/>
<feature type="domain" description="Serine acetyltransferase N-terminal" evidence="8">
    <location>
        <begin position="1"/>
        <end position="103"/>
    </location>
</feature>
<protein>
    <recommendedName>
        <fullName evidence="3">serine O-acetyltransferase</fullName>
        <ecNumber evidence="3">2.3.1.30</ecNumber>
    </recommendedName>
</protein>
<dbReference type="InterPro" id="IPR053376">
    <property type="entry name" value="Serine_acetyltransferase"/>
</dbReference>
<dbReference type="InterPro" id="IPR045304">
    <property type="entry name" value="LbH_SAT"/>
</dbReference>
<dbReference type="GO" id="GO:0006535">
    <property type="term" value="P:cysteine biosynthetic process from serine"/>
    <property type="evidence" value="ECO:0007669"/>
    <property type="project" value="InterPro"/>
</dbReference>
<keyword evidence="6" id="KW-0012">Acyltransferase</keyword>
<dbReference type="UniPathway" id="UPA00136">
    <property type="reaction ID" value="UER00199"/>
</dbReference>
<dbReference type="SUPFAM" id="SSF51161">
    <property type="entry name" value="Trimeric LpxA-like enzymes"/>
    <property type="match status" value="1"/>
</dbReference>
<dbReference type="NCBIfam" id="TIGR01172">
    <property type="entry name" value="cysE"/>
    <property type="match status" value="1"/>
</dbReference>
<organism evidence="9 10">
    <name type="scientific">Tribonema minus</name>
    <dbReference type="NCBI Taxonomy" id="303371"/>
    <lineage>
        <taxon>Eukaryota</taxon>
        <taxon>Sar</taxon>
        <taxon>Stramenopiles</taxon>
        <taxon>Ochrophyta</taxon>
        <taxon>PX clade</taxon>
        <taxon>Xanthophyceae</taxon>
        <taxon>Tribonematales</taxon>
        <taxon>Tribonemataceae</taxon>
        <taxon>Tribonema</taxon>
    </lineage>
</organism>
<dbReference type="PANTHER" id="PTHR42811">
    <property type="entry name" value="SERINE ACETYLTRANSFERASE"/>
    <property type="match status" value="1"/>
</dbReference>
<evidence type="ECO:0000259" key="8">
    <source>
        <dbReference type="SMART" id="SM00971"/>
    </source>
</evidence>
<dbReference type="NCBIfam" id="NF041874">
    <property type="entry name" value="EPS_EpsC"/>
    <property type="match status" value="1"/>
</dbReference>
<dbReference type="GO" id="GO:0009001">
    <property type="term" value="F:serine O-acetyltransferase activity"/>
    <property type="evidence" value="ECO:0007669"/>
    <property type="project" value="UniProtKB-EC"/>
</dbReference>
<evidence type="ECO:0000256" key="6">
    <source>
        <dbReference type="ARBA" id="ARBA00023315"/>
    </source>
</evidence>
<dbReference type="Pfam" id="PF06426">
    <property type="entry name" value="SATase_N"/>
    <property type="match status" value="1"/>
</dbReference>
<dbReference type="AlphaFoldDB" id="A0A835Z6L2"/>
<comment type="caution">
    <text evidence="9">The sequence shown here is derived from an EMBL/GenBank/DDBJ whole genome shotgun (WGS) entry which is preliminary data.</text>
</comment>
<evidence type="ECO:0000256" key="3">
    <source>
        <dbReference type="ARBA" id="ARBA00013266"/>
    </source>
</evidence>
<keyword evidence="4" id="KW-0028">Amino-acid biosynthesis</keyword>
<comment type="similarity">
    <text evidence="2">Belongs to the transferase hexapeptide repeat family.</text>
</comment>
<comment type="pathway">
    <text evidence="1">Amino-acid biosynthesis; L-cysteine biosynthesis; L-cysteine from L-serine: step 1/2.</text>
</comment>
<dbReference type="EMBL" id="JAFCMP010000223">
    <property type="protein sequence ID" value="KAG5183198.1"/>
    <property type="molecule type" value="Genomic_DNA"/>
</dbReference>
<dbReference type="Gene3D" id="2.160.10.10">
    <property type="entry name" value="Hexapeptide repeat proteins"/>
    <property type="match status" value="1"/>
</dbReference>
<accession>A0A835Z6L2</accession>
<keyword evidence="10" id="KW-1185">Reference proteome</keyword>
<evidence type="ECO:0000256" key="2">
    <source>
        <dbReference type="ARBA" id="ARBA00007274"/>
    </source>
</evidence>
<evidence type="ECO:0000256" key="7">
    <source>
        <dbReference type="SAM" id="MobiDB-lite"/>
    </source>
</evidence>
<dbReference type="FunFam" id="2.160.10.10:FF:000002">
    <property type="entry name" value="Serine acetyltransferase"/>
    <property type="match status" value="1"/>
</dbReference>
<dbReference type="Proteomes" id="UP000664859">
    <property type="component" value="Unassembled WGS sequence"/>
</dbReference>
<dbReference type="OrthoDB" id="25818at2759"/>
<evidence type="ECO:0000256" key="5">
    <source>
        <dbReference type="ARBA" id="ARBA00022679"/>
    </source>
</evidence>
<dbReference type="InterPro" id="IPR001451">
    <property type="entry name" value="Hexapep"/>
</dbReference>
<evidence type="ECO:0000256" key="4">
    <source>
        <dbReference type="ARBA" id="ARBA00022605"/>
    </source>
</evidence>
<dbReference type="Pfam" id="PF00132">
    <property type="entry name" value="Hexapep"/>
    <property type="match status" value="1"/>
</dbReference>
<dbReference type="InterPro" id="IPR042122">
    <property type="entry name" value="Ser_AcTrfase_N_sf"/>
</dbReference>
<name>A0A835Z6L2_9STRA</name>
<dbReference type="InterPro" id="IPR011004">
    <property type="entry name" value="Trimer_LpxA-like_sf"/>
</dbReference>